<feature type="region of interest" description="Disordered" evidence="1">
    <location>
        <begin position="155"/>
        <end position="198"/>
    </location>
</feature>
<evidence type="ECO:0000313" key="2">
    <source>
        <dbReference type="EMBL" id="KIJ61366.1"/>
    </source>
</evidence>
<feature type="compositionally biased region" description="Basic residues" evidence="1">
    <location>
        <begin position="167"/>
        <end position="176"/>
    </location>
</feature>
<organism evidence="2 3">
    <name type="scientific">Hydnomerulius pinastri MD-312</name>
    <dbReference type="NCBI Taxonomy" id="994086"/>
    <lineage>
        <taxon>Eukaryota</taxon>
        <taxon>Fungi</taxon>
        <taxon>Dikarya</taxon>
        <taxon>Basidiomycota</taxon>
        <taxon>Agaricomycotina</taxon>
        <taxon>Agaricomycetes</taxon>
        <taxon>Agaricomycetidae</taxon>
        <taxon>Boletales</taxon>
        <taxon>Boletales incertae sedis</taxon>
        <taxon>Leucogyrophana</taxon>
    </lineage>
</organism>
<keyword evidence="3" id="KW-1185">Reference proteome</keyword>
<reference evidence="2 3" key="1">
    <citation type="submission" date="2014-04" db="EMBL/GenBank/DDBJ databases">
        <title>Evolutionary Origins and Diversification of the Mycorrhizal Mutualists.</title>
        <authorList>
            <consortium name="DOE Joint Genome Institute"/>
            <consortium name="Mycorrhizal Genomics Consortium"/>
            <person name="Kohler A."/>
            <person name="Kuo A."/>
            <person name="Nagy L.G."/>
            <person name="Floudas D."/>
            <person name="Copeland A."/>
            <person name="Barry K.W."/>
            <person name="Cichocki N."/>
            <person name="Veneault-Fourrey C."/>
            <person name="LaButti K."/>
            <person name="Lindquist E.A."/>
            <person name="Lipzen A."/>
            <person name="Lundell T."/>
            <person name="Morin E."/>
            <person name="Murat C."/>
            <person name="Riley R."/>
            <person name="Ohm R."/>
            <person name="Sun H."/>
            <person name="Tunlid A."/>
            <person name="Henrissat B."/>
            <person name="Grigoriev I.V."/>
            <person name="Hibbett D.S."/>
            <person name="Martin F."/>
        </authorList>
    </citation>
    <scope>NUCLEOTIDE SEQUENCE [LARGE SCALE GENOMIC DNA]</scope>
    <source>
        <strain evidence="2 3">MD-312</strain>
    </source>
</reference>
<dbReference type="HOGENOM" id="CLU_1267047_0_0_1"/>
<protein>
    <submittedName>
        <fullName evidence="2">Uncharacterized protein</fullName>
    </submittedName>
</protein>
<feature type="compositionally biased region" description="Low complexity" evidence="1">
    <location>
        <begin position="177"/>
        <end position="194"/>
    </location>
</feature>
<dbReference type="AlphaFoldDB" id="A0A0C9WBN9"/>
<proteinExistence type="predicted"/>
<dbReference type="PRINTS" id="PR01217">
    <property type="entry name" value="PRICHEXTENSN"/>
</dbReference>
<name>A0A0C9WBN9_9AGAM</name>
<accession>A0A0C9WBN9</accession>
<sequence length="218" mass="23749">MLYTIRLTCSSLTNRLTNCLTHTPTPSCPPHLCAKHLTHVPNTSPTCQTPHPPPQLPHAICLACTPTPSRPPHPCNHCTPNPLPALHSPTTLLAHQRPHTWVTHMPGSRPPHPHTKRLACTHPPHLHAKCHPPPQLPHAAPQLPHAAPQLLHTAPQLPHTTPQLPHTAHHLPRPHAHLTPTPHHATHTPNASPTHQPPHVFLTCALNNLPTPSVAHPS</sequence>
<gene>
    <name evidence="2" type="ORF">HYDPIDRAFT_96918</name>
</gene>
<evidence type="ECO:0000256" key="1">
    <source>
        <dbReference type="SAM" id="MobiDB-lite"/>
    </source>
</evidence>
<dbReference type="Proteomes" id="UP000053820">
    <property type="component" value="Unassembled WGS sequence"/>
</dbReference>
<dbReference type="EMBL" id="KN839863">
    <property type="protein sequence ID" value="KIJ61366.1"/>
    <property type="molecule type" value="Genomic_DNA"/>
</dbReference>
<evidence type="ECO:0000313" key="3">
    <source>
        <dbReference type="Proteomes" id="UP000053820"/>
    </source>
</evidence>